<gene>
    <name evidence="1" type="ORF">PLOB_00002697</name>
</gene>
<dbReference type="SUPFAM" id="SSF47807">
    <property type="entry name" value="5' to 3' exonuclease, C-terminal subdomain"/>
    <property type="match status" value="1"/>
</dbReference>
<protein>
    <submittedName>
        <fullName evidence="1">Uncharacterized protein</fullName>
    </submittedName>
</protein>
<organism evidence="1 2">
    <name type="scientific">Porites lobata</name>
    <dbReference type="NCBI Taxonomy" id="104759"/>
    <lineage>
        <taxon>Eukaryota</taxon>
        <taxon>Metazoa</taxon>
        <taxon>Cnidaria</taxon>
        <taxon>Anthozoa</taxon>
        <taxon>Hexacorallia</taxon>
        <taxon>Scleractinia</taxon>
        <taxon>Fungiina</taxon>
        <taxon>Poritidae</taxon>
        <taxon>Porites</taxon>
    </lineage>
</organism>
<comment type="caution">
    <text evidence="1">The sequence shown here is derived from an EMBL/GenBank/DDBJ whole genome shotgun (WGS) entry which is preliminary data.</text>
</comment>
<dbReference type="Gene3D" id="1.10.150.20">
    <property type="entry name" value="5' to 3' exonuclease, C-terminal subdomain"/>
    <property type="match status" value="1"/>
</dbReference>
<dbReference type="Proteomes" id="UP001159405">
    <property type="component" value="Unassembled WGS sequence"/>
</dbReference>
<reference evidence="1 2" key="1">
    <citation type="submission" date="2022-05" db="EMBL/GenBank/DDBJ databases">
        <authorList>
            <consortium name="Genoscope - CEA"/>
            <person name="William W."/>
        </authorList>
    </citation>
    <scope>NUCLEOTIDE SEQUENCE [LARGE SCALE GENOMIC DNA]</scope>
</reference>
<dbReference type="EMBL" id="CALNXK010000011">
    <property type="protein sequence ID" value="CAH3043864.1"/>
    <property type="molecule type" value="Genomic_DNA"/>
</dbReference>
<dbReference type="InterPro" id="IPR036279">
    <property type="entry name" value="5-3_exonuclease_C_sf"/>
</dbReference>
<evidence type="ECO:0000313" key="2">
    <source>
        <dbReference type="Proteomes" id="UP001159405"/>
    </source>
</evidence>
<evidence type="ECO:0000313" key="1">
    <source>
        <dbReference type="EMBL" id="CAH3043864.1"/>
    </source>
</evidence>
<name>A0ABN8N9G1_9CNID</name>
<proteinExistence type="predicted"/>
<sequence>MNADGKVFDLCEILNGLTLHFAQFKQMCIPAGCDHLKNWRGIGIHKACDMAAGDRDVLDALISKGADDEYCENFKMALAVVKHQTVFNLESCSTRLLDKWESDSSIGMHHLCGLYPCSVCTQMEMFLS</sequence>
<accession>A0ABN8N9G1</accession>
<keyword evidence="2" id="KW-1185">Reference proteome</keyword>